<comment type="caution">
    <text evidence="2">The sequence shown here is derived from an EMBL/GenBank/DDBJ whole genome shotgun (WGS) entry which is preliminary data.</text>
</comment>
<feature type="compositionally biased region" description="Polar residues" evidence="1">
    <location>
        <begin position="1"/>
        <end position="17"/>
    </location>
</feature>
<feature type="region of interest" description="Disordered" evidence="1">
    <location>
        <begin position="121"/>
        <end position="157"/>
    </location>
</feature>
<name>A0A7J7XH33_MYOMY</name>
<dbReference type="AlphaFoldDB" id="A0A7J7XH33"/>
<evidence type="ECO:0000256" key="1">
    <source>
        <dbReference type="SAM" id="MobiDB-lite"/>
    </source>
</evidence>
<evidence type="ECO:0000313" key="3">
    <source>
        <dbReference type="Proteomes" id="UP000527355"/>
    </source>
</evidence>
<proteinExistence type="predicted"/>
<sequence>MPLNSPATSRDTAQPWASASHLFTRGHASPLPPPLHPPPPSGRLARPPLSPGPASLCPSCPDTGLAAPPGPGDGARPGRGSQVAAGPAAAFAPRFVSVTDSVVKTRPGASGLAGSPFLCLSSRPGGSDAAVRAEDSSAAAAPPSFPGSPAPVSASPS</sequence>
<feature type="compositionally biased region" description="Pro residues" evidence="1">
    <location>
        <begin position="30"/>
        <end position="41"/>
    </location>
</feature>
<dbReference type="EMBL" id="JABWUV010000006">
    <property type="protein sequence ID" value="KAF6348995.1"/>
    <property type="molecule type" value="Genomic_DNA"/>
</dbReference>
<feature type="region of interest" description="Disordered" evidence="1">
    <location>
        <begin position="1"/>
        <end position="87"/>
    </location>
</feature>
<organism evidence="2 3">
    <name type="scientific">Myotis myotis</name>
    <name type="common">Greater mouse-eared bat</name>
    <name type="synonym">Vespertilio myotis</name>
    <dbReference type="NCBI Taxonomy" id="51298"/>
    <lineage>
        <taxon>Eukaryota</taxon>
        <taxon>Metazoa</taxon>
        <taxon>Chordata</taxon>
        <taxon>Craniata</taxon>
        <taxon>Vertebrata</taxon>
        <taxon>Euteleostomi</taxon>
        <taxon>Mammalia</taxon>
        <taxon>Eutheria</taxon>
        <taxon>Laurasiatheria</taxon>
        <taxon>Chiroptera</taxon>
        <taxon>Yangochiroptera</taxon>
        <taxon>Vespertilionidae</taxon>
        <taxon>Myotis</taxon>
    </lineage>
</organism>
<feature type="compositionally biased region" description="Low complexity" evidence="1">
    <location>
        <begin position="78"/>
        <end position="87"/>
    </location>
</feature>
<evidence type="ECO:0000313" key="2">
    <source>
        <dbReference type="EMBL" id="KAF6348995.1"/>
    </source>
</evidence>
<reference evidence="2 3" key="1">
    <citation type="journal article" date="2020" name="Nature">
        <title>Six reference-quality genomes reveal evolution of bat adaptations.</title>
        <authorList>
            <person name="Jebb D."/>
            <person name="Huang Z."/>
            <person name="Pippel M."/>
            <person name="Hughes G.M."/>
            <person name="Lavrichenko K."/>
            <person name="Devanna P."/>
            <person name="Winkler S."/>
            <person name="Jermiin L.S."/>
            <person name="Skirmuntt E.C."/>
            <person name="Katzourakis A."/>
            <person name="Burkitt-Gray L."/>
            <person name="Ray D.A."/>
            <person name="Sullivan K.A.M."/>
            <person name="Roscito J.G."/>
            <person name="Kirilenko B.M."/>
            <person name="Davalos L.M."/>
            <person name="Corthals A.P."/>
            <person name="Power M.L."/>
            <person name="Jones G."/>
            <person name="Ransome R.D."/>
            <person name="Dechmann D.K.N."/>
            <person name="Locatelli A.G."/>
            <person name="Puechmaille S.J."/>
            <person name="Fedrigo O."/>
            <person name="Jarvis E.D."/>
            <person name="Hiller M."/>
            <person name="Vernes S.C."/>
            <person name="Myers E.W."/>
            <person name="Teeling E.C."/>
        </authorList>
    </citation>
    <scope>NUCLEOTIDE SEQUENCE [LARGE SCALE GENOMIC DNA]</scope>
    <source>
        <strain evidence="2">MMyoMyo1</strain>
        <tissue evidence="2">Flight muscle</tissue>
    </source>
</reference>
<dbReference type="Proteomes" id="UP000527355">
    <property type="component" value="Unassembled WGS sequence"/>
</dbReference>
<protein>
    <submittedName>
        <fullName evidence="2">Uncharacterized protein</fullName>
    </submittedName>
</protein>
<accession>A0A7J7XH33</accession>
<keyword evidence="3" id="KW-1185">Reference proteome</keyword>
<gene>
    <name evidence="2" type="ORF">mMyoMyo1_011585</name>
</gene>